<evidence type="ECO:0000313" key="3">
    <source>
        <dbReference type="Proteomes" id="UP001501251"/>
    </source>
</evidence>
<protein>
    <submittedName>
        <fullName evidence="2">Uncharacterized protein</fullName>
    </submittedName>
</protein>
<gene>
    <name evidence="2" type="ORF">GCM10022252_01860</name>
</gene>
<reference evidence="3" key="1">
    <citation type="journal article" date="2019" name="Int. J. Syst. Evol. Microbiol.">
        <title>The Global Catalogue of Microorganisms (GCM) 10K type strain sequencing project: providing services to taxonomists for standard genome sequencing and annotation.</title>
        <authorList>
            <consortium name="The Broad Institute Genomics Platform"/>
            <consortium name="The Broad Institute Genome Sequencing Center for Infectious Disease"/>
            <person name="Wu L."/>
            <person name="Ma J."/>
        </authorList>
    </citation>
    <scope>NUCLEOTIDE SEQUENCE [LARGE SCALE GENOMIC DNA]</scope>
    <source>
        <strain evidence="3">JCM 17388</strain>
    </source>
</reference>
<comment type="caution">
    <text evidence="2">The sequence shown here is derived from an EMBL/GenBank/DDBJ whole genome shotgun (WGS) entry which is preliminary data.</text>
</comment>
<keyword evidence="3" id="KW-1185">Reference proteome</keyword>
<evidence type="ECO:0000313" key="2">
    <source>
        <dbReference type="EMBL" id="GAA4179840.1"/>
    </source>
</evidence>
<organism evidence="2 3">
    <name type="scientific">Streptosporangium oxazolinicum</name>
    <dbReference type="NCBI Taxonomy" id="909287"/>
    <lineage>
        <taxon>Bacteria</taxon>
        <taxon>Bacillati</taxon>
        <taxon>Actinomycetota</taxon>
        <taxon>Actinomycetes</taxon>
        <taxon>Streptosporangiales</taxon>
        <taxon>Streptosporangiaceae</taxon>
        <taxon>Streptosporangium</taxon>
    </lineage>
</organism>
<name>A0ABP8A8F4_9ACTN</name>
<accession>A0ABP8A8F4</accession>
<dbReference type="EMBL" id="BAABAQ010000001">
    <property type="protein sequence ID" value="GAA4179840.1"/>
    <property type="molecule type" value="Genomic_DNA"/>
</dbReference>
<feature type="region of interest" description="Disordered" evidence="1">
    <location>
        <begin position="51"/>
        <end position="70"/>
    </location>
</feature>
<evidence type="ECO:0000256" key="1">
    <source>
        <dbReference type="SAM" id="MobiDB-lite"/>
    </source>
</evidence>
<feature type="compositionally biased region" description="Basic and acidic residues" evidence="1">
    <location>
        <begin position="57"/>
        <end position="70"/>
    </location>
</feature>
<sequence>MPVAQAVAPVSMIDAVTAVTPSASFLFMVVLPGTPPEGETPIRQSPRAVISEGGPWEFHENPENEGPGHA</sequence>
<proteinExistence type="predicted"/>
<dbReference type="Proteomes" id="UP001501251">
    <property type="component" value="Unassembled WGS sequence"/>
</dbReference>